<dbReference type="EMBL" id="BMHP01000003">
    <property type="protein sequence ID" value="GGD79860.1"/>
    <property type="molecule type" value="Genomic_DNA"/>
</dbReference>
<dbReference type="Proteomes" id="UP000612456">
    <property type="component" value="Unassembled WGS sequence"/>
</dbReference>
<sequence>MNENDGRISKTLKERLTLWNLNLNADDHNLVTVRIRNASACSSALLCWTTETDHHFNEDKSMAIPLHPNHPETAGYEICLADTAGWNGVITTLQIRSEDASGGESSLLIEEVAFSKVDHAPVHPIGEVTSVHVSTDSITVNGIVTSGIELQGKTLSLYELASYQHESNPAMLTTPLAVTPAAEHSFAFVVDRFDGHHDRYYSKFAVALQDGAASGPGQLVDHAKYATHMDFDSVNHFPYPVAQSKKGVNVEMTDDAEELGISHALINFTVNESMLNPDDTNRLDAIPFELEGQTYYFNKTYYETMDHKIKLLSDNGVLITIVLILIKDHHRITEIMIHPEAARIEGLGVHGFNVVTGEGFRYIKAATEFLFARYTREDQKYGRVVNYIVGNEIDAQWDWQNMGEKSVHQFVDHYEQALRLFYLVSRKYYDQARVFLSLTNNWMKPHKFDPKKYYRGRDIVDLVNAQSKKHGDYPWHVAFHAYPEDFLNLDTWNDEQALDHWDTPHITFKNLHVLVDYMGRAELLCGHERRRIILSEQGFHTADDSLETERIQAAAYAYSYYKAQFLPEIDLFIMFSHIDVPFFGLHMGLWTQDPATSEGFVPLNRKYIYDVFQYIDTDRSLELTEFAKPLIGISDWNEAIPGFDPSALEARPIPASVPLRIVSDYAGAMDTEGWERADHANHIYIPDDEAHSGEGTLQAEFSATSKKWRGVQKRFSSPYNASPAPILKLSVKLTGYSNEESYHIRVKAFSGKEWAAGTALIDPAQGWVSLALDLSDWDNRHAIDRIKIWAAGDSTRNWAGQLLIDSVAFAAN</sequence>
<reference evidence="2" key="1">
    <citation type="journal article" date="2014" name="Int. J. Syst. Evol. Microbiol.">
        <title>Complete genome sequence of Corynebacterium casei LMG S-19264T (=DSM 44701T), isolated from a smear-ripened cheese.</title>
        <authorList>
            <consortium name="US DOE Joint Genome Institute (JGI-PGF)"/>
            <person name="Walter F."/>
            <person name="Albersmeier A."/>
            <person name="Kalinowski J."/>
            <person name="Ruckert C."/>
        </authorList>
    </citation>
    <scope>NUCLEOTIDE SEQUENCE</scope>
    <source>
        <strain evidence="2">CGMCC 1.15178</strain>
    </source>
</reference>
<accession>A0A916Z867</accession>
<dbReference type="InterPro" id="IPR017853">
    <property type="entry name" value="GH"/>
</dbReference>
<dbReference type="Pfam" id="PF18989">
    <property type="entry name" value="DUF5722"/>
    <property type="match status" value="1"/>
</dbReference>
<dbReference type="SUPFAM" id="SSF51445">
    <property type="entry name" value="(Trans)glycosidases"/>
    <property type="match status" value="1"/>
</dbReference>
<feature type="domain" description="DUF5722" evidence="1">
    <location>
        <begin position="238"/>
        <end position="638"/>
    </location>
</feature>
<dbReference type="AlphaFoldDB" id="A0A916Z867"/>
<dbReference type="Gene3D" id="2.60.120.260">
    <property type="entry name" value="Galactose-binding domain-like"/>
    <property type="match status" value="1"/>
</dbReference>
<dbReference type="RefSeq" id="WP_188994663.1">
    <property type="nucleotide sequence ID" value="NZ_BMHP01000003.1"/>
</dbReference>
<keyword evidence="3" id="KW-1185">Reference proteome</keyword>
<dbReference type="InterPro" id="IPR043780">
    <property type="entry name" value="DUF5722"/>
</dbReference>
<name>A0A916Z867_9BACL</name>
<protein>
    <recommendedName>
        <fullName evidence="1">DUF5722 domain-containing protein</fullName>
    </recommendedName>
</protein>
<evidence type="ECO:0000259" key="1">
    <source>
        <dbReference type="Pfam" id="PF18989"/>
    </source>
</evidence>
<comment type="caution">
    <text evidence="2">The sequence shown here is derived from an EMBL/GenBank/DDBJ whole genome shotgun (WGS) entry which is preliminary data.</text>
</comment>
<proteinExistence type="predicted"/>
<reference evidence="2" key="2">
    <citation type="submission" date="2020-09" db="EMBL/GenBank/DDBJ databases">
        <authorList>
            <person name="Sun Q."/>
            <person name="Zhou Y."/>
        </authorList>
    </citation>
    <scope>NUCLEOTIDE SEQUENCE</scope>
    <source>
        <strain evidence="2">CGMCC 1.15178</strain>
    </source>
</reference>
<organism evidence="2 3">
    <name type="scientific">Paenibacillus nasutitermitis</name>
    <dbReference type="NCBI Taxonomy" id="1652958"/>
    <lineage>
        <taxon>Bacteria</taxon>
        <taxon>Bacillati</taxon>
        <taxon>Bacillota</taxon>
        <taxon>Bacilli</taxon>
        <taxon>Bacillales</taxon>
        <taxon>Paenibacillaceae</taxon>
        <taxon>Paenibacillus</taxon>
    </lineage>
</organism>
<dbReference type="Gene3D" id="3.20.20.80">
    <property type="entry name" value="Glycosidases"/>
    <property type="match status" value="1"/>
</dbReference>
<gene>
    <name evidence="2" type="ORF">GCM10010911_42450</name>
</gene>
<evidence type="ECO:0000313" key="3">
    <source>
        <dbReference type="Proteomes" id="UP000612456"/>
    </source>
</evidence>
<evidence type="ECO:0000313" key="2">
    <source>
        <dbReference type="EMBL" id="GGD79860.1"/>
    </source>
</evidence>